<evidence type="ECO:0000313" key="1">
    <source>
        <dbReference type="EMBL" id="PWF44005.1"/>
    </source>
</evidence>
<keyword evidence="2" id="KW-1185">Reference proteome</keyword>
<sequence length="99" mass="11035">MTPTDKTLKQEATIQINQALRLCRGQESYVAPPNETVTCGSYRMLDRFQCDQGVVALVLACNLSGGSVNDVDLYKLVRTYLWDECARAEINAVVKRHGL</sequence>
<evidence type="ECO:0000313" key="2">
    <source>
        <dbReference type="Proteomes" id="UP000241421"/>
    </source>
</evidence>
<dbReference type="EMBL" id="PXWF02000272">
    <property type="protein sequence ID" value="PWF44005.1"/>
    <property type="molecule type" value="Genomic_DNA"/>
</dbReference>
<comment type="caution">
    <text evidence="1">The sequence shown here is derived from an EMBL/GenBank/DDBJ whole genome shotgun (WGS) entry which is preliminary data.</text>
</comment>
<dbReference type="RefSeq" id="WP_106759111.1">
    <property type="nucleotide sequence ID" value="NZ_PXWF02000272.1"/>
</dbReference>
<organism evidence="1 2">
    <name type="scientific">Massilia glaciei</name>
    <dbReference type="NCBI Taxonomy" id="1524097"/>
    <lineage>
        <taxon>Bacteria</taxon>
        <taxon>Pseudomonadati</taxon>
        <taxon>Pseudomonadota</taxon>
        <taxon>Betaproteobacteria</taxon>
        <taxon>Burkholderiales</taxon>
        <taxon>Oxalobacteraceae</taxon>
        <taxon>Telluria group</taxon>
        <taxon>Massilia</taxon>
    </lineage>
</organism>
<dbReference type="OrthoDB" id="9155566at2"/>
<reference evidence="1 2" key="1">
    <citation type="submission" date="2018-04" db="EMBL/GenBank/DDBJ databases">
        <title>Massilia violaceinigra sp. nov., a novel purple-pigmented bacterium isolated from Tianshan glacier, Xinjiang, China.</title>
        <authorList>
            <person name="Wang H."/>
        </authorList>
    </citation>
    <scope>NUCLEOTIDE SEQUENCE [LARGE SCALE GENOMIC DNA]</scope>
    <source>
        <strain evidence="1 2">B448-2</strain>
    </source>
</reference>
<name>A0A2U2HGG2_9BURK</name>
<protein>
    <submittedName>
        <fullName evidence="1">Uncharacterized protein</fullName>
    </submittedName>
</protein>
<gene>
    <name evidence="1" type="ORF">C7C56_019905</name>
</gene>
<dbReference type="Proteomes" id="UP000241421">
    <property type="component" value="Unassembled WGS sequence"/>
</dbReference>
<proteinExistence type="predicted"/>
<accession>A0A2U2HGG2</accession>
<dbReference type="AlphaFoldDB" id="A0A2U2HGG2"/>